<organism evidence="1 2">
    <name type="scientific">Nocardioides zeae</name>
    <dbReference type="NCBI Taxonomy" id="1457234"/>
    <lineage>
        <taxon>Bacteria</taxon>
        <taxon>Bacillati</taxon>
        <taxon>Actinomycetota</taxon>
        <taxon>Actinomycetes</taxon>
        <taxon>Propionibacteriales</taxon>
        <taxon>Nocardioidaceae</taxon>
        <taxon>Nocardioides</taxon>
    </lineage>
</organism>
<proteinExistence type="predicted"/>
<dbReference type="Proteomes" id="UP001261666">
    <property type="component" value="Unassembled WGS sequence"/>
</dbReference>
<reference evidence="1" key="1">
    <citation type="submission" date="2023-08" db="EMBL/GenBank/DDBJ databases">
        <title>Functional and genomic diversity of the sorghum phyllosphere microbiome.</title>
        <authorList>
            <person name="Shade A."/>
        </authorList>
    </citation>
    <scope>NUCLEOTIDE SEQUENCE</scope>
    <source>
        <strain evidence="1">SORGH_AS_0885</strain>
    </source>
</reference>
<keyword evidence="2" id="KW-1185">Reference proteome</keyword>
<dbReference type="EMBL" id="JAVIZJ010000002">
    <property type="protein sequence ID" value="MDR6208993.1"/>
    <property type="molecule type" value="Genomic_DNA"/>
</dbReference>
<protein>
    <submittedName>
        <fullName evidence="1">Cytochrome P450</fullName>
    </submittedName>
</protein>
<accession>A0ACC6IEF6</accession>
<sequence>MTVTQTEAISDLPLLTDLVPLAEWSRDLCSASRTLLAGDHDLLRHPDGGVVAVRNATIRSLAEDPAVGNAPVSFLTGRSDDRLRRARETAEGSRCPVDAEPLRHFLRNQVFTMNPPEHTELRRALARPLMPRPVRSFVGLAEQVLDALLEELVAAGGEIDFGRDLAAVFATRFWTEQLGLPDGHAARIQHLMEEMNLQFRFNPAPDDSARARAATREYMALLESLVGRALEAGPNDLLDVLTAGARGSRLDDEPVDVRANVASNFFDAFHTVGVAITNAVHHLLASPEHLAALRRDPALAAQVFAEGTRISPPLMLTTRVTLADVRHGDLLLPAGTAVHMIWVAGNHDPDAFPDPERFDPSRPARSATTFGGGAHVCPGRNAARMLGEVVLHALTAPGLHVEQVGTPQWVEGSGIRHLDSFRVRISRPATSNDGDLA</sequence>
<name>A0ACC6IEF6_9ACTN</name>
<comment type="caution">
    <text evidence="1">The sequence shown here is derived from an EMBL/GenBank/DDBJ whole genome shotgun (WGS) entry which is preliminary data.</text>
</comment>
<evidence type="ECO:0000313" key="2">
    <source>
        <dbReference type="Proteomes" id="UP001261666"/>
    </source>
</evidence>
<gene>
    <name evidence="1" type="ORF">QE364_000685</name>
</gene>
<evidence type="ECO:0000313" key="1">
    <source>
        <dbReference type="EMBL" id="MDR6208993.1"/>
    </source>
</evidence>